<protein>
    <recommendedName>
        <fullName evidence="3">PIN domain-containing protein</fullName>
    </recommendedName>
</protein>
<evidence type="ECO:0000313" key="5">
    <source>
        <dbReference type="Proteomes" id="UP000807769"/>
    </source>
</evidence>
<keyword evidence="2" id="KW-1133">Transmembrane helix</keyword>
<dbReference type="OrthoDB" id="2017974at2759"/>
<evidence type="ECO:0000313" key="4">
    <source>
        <dbReference type="EMBL" id="KAG1801161.1"/>
    </source>
</evidence>
<keyword evidence="5" id="KW-1185">Reference proteome</keyword>
<feature type="region of interest" description="Disordered" evidence="1">
    <location>
        <begin position="996"/>
        <end position="1017"/>
    </location>
</feature>
<evidence type="ECO:0000256" key="2">
    <source>
        <dbReference type="SAM" id="Phobius"/>
    </source>
</evidence>
<dbReference type="InterPro" id="IPR002716">
    <property type="entry name" value="PIN_dom"/>
</dbReference>
<dbReference type="GeneID" id="64636534"/>
<dbReference type="InterPro" id="IPR011990">
    <property type="entry name" value="TPR-like_helical_dom_sf"/>
</dbReference>
<gene>
    <name evidence="4" type="ORF">BJ212DRAFT_1591443</name>
</gene>
<feature type="transmembrane region" description="Helical" evidence="2">
    <location>
        <begin position="33"/>
        <end position="56"/>
    </location>
</feature>
<dbReference type="RefSeq" id="XP_041186015.1">
    <property type="nucleotide sequence ID" value="XM_041342518.1"/>
</dbReference>
<comment type="caution">
    <text evidence="4">The sequence shown here is derived from an EMBL/GenBank/DDBJ whole genome shotgun (WGS) entry which is preliminary data.</text>
</comment>
<keyword evidence="2" id="KW-0472">Membrane</keyword>
<feature type="compositionally biased region" description="Acidic residues" evidence="1">
    <location>
        <begin position="996"/>
        <end position="1015"/>
    </location>
</feature>
<accession>A0A9P7DRF7</accession>
<name>A0A9P7DRF7_9AGAM</name>
<dbReference type="Proteomes" id="UP000807769">
    <property type="component" value="Unassembled WGS sequence"/>
</dbReference>
<evidence type="ECO:0000256" key="1">
    <source>
        <dbReference type="SAM" id="MobiDB-lite"/>
    </source>
</evidence>
<reference evidence="4" key="1">
    <citation type="journal article" date="2020" name="New Phytol.">
        <title>Comparative genomics reveals dynamic genome evolution in host specialist ectomycorrhizal fungi.</title>
        <authorList>
            <person name="Lofgren L.A."/>
            <person name="Nguyen N.H."/>
            <person name="Vilgalys R."/>
            <person name="Ruytinx J."/>
            <person name="Liao H.L."/>
            <person name="Branco S."/>
            <person name="Kuo A."/>
            <person name="LaButti K."/>
            <person name="Lipzen A."/>
            <person name="Andreopoulos W."/>
            <person name="Pangilinan J."/>
            <person name="Riley R."/>
            <person name="Hundley H."/>
            <person name="Na H."/>
            <person name="Barry K."/>
            <person name="Grigoriev I.V."/>
            <person name="Stajich J.E."/>
            <person name="Kennedy P.G."/>
        </authorList>
    </citation>
    <scope>NUCLEOTIDE SEQUENCE</scope>
    <source>
        <strain evidence="4">MN1</strain>
    </source>
</reference>
<dbReference type="EMBL" id="JABBWG010000099">
    <property type="protein sequence ID" value="KAG1801161.1"/>
    <property type="molecule type" value="Genomic_DNA"/>
</dbReference>
<proteinExistence type="predicted"/>
<organism evidence="4 5">
    <name type="scientific">Suillus subaureus</name>
    <dbReference type="NCBI Taxonomy" id="48587"/>
    <lineage>
        <taxon>Eukaryota</taxon>
        <taxon>Fungi</taxon>
        <taxon>Dikarya</taxon>
        <taxon>Basidiomycota</taxon>
        <taxon>Agaricomycotina</taxon>
        <taxon>Agaricomycetes</taxon>
        <taxon>Agaricomycetidae</taxon>
        <taxon>Boletales</taxon>
        <taxon>Suillineae</taxon>
        <taxon>Suillaceae</taxon>
        <taxon>Suillus</taxon>
    </lineage>
</organism>
<dbReference type="Pfam" id="PF13638">
    <property type="entry name" value="PIN_4"/>
    <property type="match status" value="1"/>
</dbReference>
<dbReference type="Gene3D" id="3.40.50.1010">
    <property type="entry name" value="5'-nuclease"/>
    <property type="match status" value="1"/>
</dbReference>
<keyword evidence="2" id="KW-0812">Transmembrane</keyword>
<feature type="domain" description="PIN" evidence="3">
    <location>
        <begin position="1039"/>
        <end position="1166"/>
    </location>
</feature>
<evidence type="ECO:0000259" key="3">
    <source>
        <dbReference type="Pfam" id="PF13638"/>
    </source>
</evidence>
<sequence>MVLLSMRWWVTVSIRSSRHRSSETLQHRVSMMLIIWALILMSNWLSLMTTGTFSIANISLMTSRSHLEFDVAEIALEVVLNNEQTDCLIDICHHCAAQLEKFTFKNHKDFTKDVISIPFADKTWDFDVYYRDLWEWATDLHDPHLFPYFHFDAQCLAKFNGQSFERFVDEPFTAQDFWDAQLQLLHSAKPLAFIFFGTAKGYPIVARLVNLPTHICNSQGMGGGYIVGWLPVVLQYVKEDKAHASLLAWANFKATHTSHDSEAILATVQEREAAEEREEVLKDYGLCDVVSQMREIISSRQELSSISPLARPKTSKPEAYCPLGYLLLRCVQLYLKLDMYALLEVHTMETISSGRHTHLAFAALLWAKGATCNYNTKLNEKMHGSLKDLYLLRMNFCDVAEQILRINMWQVAADHIYCCLFKFDDHQHQLDEEDLLEEEDFLATVIEHPVSTSNSFHVKLGSKQPPLTFDAIQTAHQADQAFINFRVKLNDFLNANIFISEELMRLQSTALFASTMNRWLIGIKIQTIFIPTLVSLIFHYQIVRTLIILVVQLPGPLPRLLRHPAQTSLHDRVQLKRLYHSISTLEKKILNKDPNDLVDEEHAVLQGFRRGHEVSDEDLQQQKRTKLISDHEWQVILCFPPNNPNQVQYHHSYLDPHIPQTPGGLRLTDIIHNKLMEISLALSIPASLQVIPTKYNIIICLWMHAFCKLLKLFMLFTNIQLDNFSPTLARFIKHIKIEGAEEREWIMIAGTGSPAVKVAKKCQVAPTFCDEDSEEKWMDVDDKGASQASPALSDTNTPAEFPLSFKLALELAFLMLSFILRNPTWKASPFACSTLNPYISVMLTFLATITKHAETLSFFANPPPRDIFTAQGLVIPTAGHEQWSMLMSGCAPPLSEDWCLSGMEWISRKVFKCGYWKSREERWMSMEVEILDVEEGVSNSMLLVELSVCFSHFIAILWTDRVQSLLSSLHLIWTLKLLMSMFDVDCDDSVDVDVDDEDAESKEMSEQSEEDENDHEEVKDLKVCQRYLRSLLISGYTILVLDTNIILSSLLAVTSIIEIPVIMELDGLSLNPSQLGEAAQEAIAYITSHICSHPDVDLINEDLWDCCMDDLILKATIWQDEYGVDHSALLKNMPPVQDNANAVKVVLLSLDCLFCLKACSHQLAAAGEKDLAAILASGT</sequence>
<dbReference type="SUPFAM" id="SSF48452">
    <property type="entry name" value="TPR-like"/>
    <property type="match status" value="1"/>
</dbReference>
<dbReference type="AlphaFoldDB" id="A0A9P7DRF7"/>